<reference evidence="3 5" key="2">
    <citation type="submission" date="2015-09" db="EMBL/GenBank/DDBJ databases">
        <authorList>
            <consortium name="Swine Surveillance"/>
        </authorList>
    </citation>
    <scope>NUCLEOTIDE SEQUENCE [LARGE SCALE GENOMIC DNA]</scope>
    <source>
        <strain evidence="3 5">5120</strain>
    </source>
</reference>
<dbReference type="Proteomes" id="UP000051086">
    <property type="component" value="Unassembled WGS sequence"/>
</dbReference>
<dbReference type="GO" id="GO:0006310">
    <property type="term" value="P:DNA recombination"/>
    <property type="evidence" value="ECO:0007669"/>
    <property type="project" value="UniProtKB-KW"/>
</dbReference>
<evidence type="ECO:0000313" key="4">
    <source>
        <dbReference type="Proteomes" id="UP000051086"/>
    </source>
</evidence>
<sequence length="590" mass="66296">MQVNLQQAVEILDAGELPYSPANAAKVRGSARKCAKLAGYNCDLSRIPIDPNAFVERWRQNMQNKDAPEGFETFKQFSAWHSNVKSLMDHVSGARRERDLLRDIEDDWSQLLGATSQFIRRTRKGTGIQQNDFLAVTVLRNFARENNRQPHQLTASLVHSWMQSETANASQRSAMRKATKIINKLQDLDHGLPEGLLPGKIEDIPMVTARRVTPKLPSKLEHAISDMEDELREGVPYTGLLKNKRKDPCSEGTVKNAREAAQWFYSCMAELDLLDLSEDPDPATFATMGHILAAFEAEVAGEFYWKPLAQTTVRKNLQGTFRFLRRFNPDLKSEQKEFFQGAYFANWDKMTPDNQAFCKRLVKSDYRKAKFFSLARLFHEKAAPMIASYEDLPDNQKAQATNWALAAAAAAVLTFLPVRADTAIQLTMEGPNAHVTLPPASKLVSFALPRTIIKNKKPITAEISRRGKVDPRAILEWWLKAARPVLMGRLLNPDPTLLLGGAGYARLNKAWRFATASVDYYMNLHQVRHAIASILWNEPGADINVIASLLGDHPETVARVYAFLDVAAQVQRAMDGMDNVNAALEKKVRL</sequence>
<dbReference type="AlphaFoldDB" id="A0A0P1FQB5"/>
<keyword evidence="1" id="KW-0233">DNA recombination</keyword>
<evidence type="ECO:0000313" key="3">
    <source>
        <dbReference type="EMBL" id="CUH70420.1"/>
    </source>
</evidence>
<evidence type="ECO:0000313" key="5">
    <source>
        <dbReference type="Proteomes" id="UP000051887"/>
    </source>
</evidence>
<dbReference type="EMBL" id="CYSC01000006">
    <property type="protein sequence ID" value="CUH70420.1"/>
    <property type="molecule type" value="Genomic_DNA"/>
</dbReference>
<name>A0A0P1FQB5_9RHOB</name>
<dbReference type="Gene3D" id="1.10.443.10">
    <property type="entry name" value="Intergrase catalytic core"/>
    <property type="match status" value="1"/>
</dbReference>
<dbReference type="RefSeq" id="WP_058241778.1">
    <property type="nucleotide sequence ID" value="NZ_CYSB01000033.1"/>
</dbReference>
<dbReference type="GO" id="GO:0003677">
    <property type="term" value="F:DNA binding"/>
    <property type="evidence" value="ECO:0007669"/>
    <property type="project" value="InterPro"/>
</dbReference>
<dbReference type="SUPFAM" id="SSF56349">
    <property type="entry name" value="DNA breaking-rejoining enzymes"/>
    <property type="match status" value="1"/>
</dbReference>
<dbReference type="OrthoDB" id="7363113at2"/>
<protein>
    <submittedName>
        <fullName evidence="3">Uncharacterized protein</fullName>
    </submittedName>
</protein>
<reference evidence="2 4" key="1">
    <citation type="submission" date="2015-09" db="EMBL/GenBank/DDBJ databases">
        <authorList>
            <person name="Rodrigo-Torres L."/>
            <person name="Arahal D.R."/>
        </authorList>
    </citation>
    <scope>NUCLEOTIDE SEQUENCE [LARGE SCALE GENOMIC DNA]</scope>
    <source>
        <strain evidence="2 4">CECT 5118</strain>
    </source>
</reference>
<dbReference type="InterPro" id="IPR013762">
    <property type="entry name" value="Integrase-like_cat_sf"/>
</dbReference>
<dbReference type="EMBL" id="CYSB01000033">
    <property type="protein sequence ID" value="CUH68469.1"/>
    <property type="molecule type" value="Genomic_DNA"/>
</dbReference>
<proteinExistence type="predicted"/>
<dbReference type="Proteomes" id="UP000051887">
    <property type="component" value="Unassembled WGS sequence"/>
</dbReference>
<evidence type="ECO:0000256" key="1">
    <source>
        <dbReference type="ARBA" id="ARBA00023172"/>
    </source>
</evidence>
<evidence type="ECO:0000313" key="2">
    <source>
        <dbReference type="EMBL" id="CUH68469.1"/>
    </source>
</evidence>
<organism evidence="3 5">
    <name type="scientific">Thalassovita autumnalis</name>
    <dbReference type="NCBI Taxonomy" id="2072972"/>
    <lineage>
        <taxon>Bacteria</taxon>
        <taxon>Pseudomonadati</taxon>
        <taxon>Pseudomonadota</taxon>
        <taxon>Alphaproteobacteria</taxon>
        <taxon>Rhodobacterales</taxon>
        <taxon>Roseobacteraceae</taxon>
        <taxon>Thalassovita</taxon>
    </lineage>
</organism>
<dbReference type="GO" id="GO:0015074">
    <property type="term" value="P:DNA integration"/>
    <property type="evidence" value="ECO:0007669"/>
    <property type="project" value="InterPro"/>
</dbReference>
<keyword evidence="4" id="KW-1185">Reference proteome</keyword>
<dbReference type="InterPro" id="IPR011010">
    <property type="entry name" value="DNA_brk_join_enz"/>
</dbReference>
<gene>
    <name evidence="2" type="ORF">TL5118_02632</name>
    <name evidence="3" type="ORF">TL5120_00196</name>
</gene>
<accession>A0A0P1FQB5</accession>